<dbReference type="InterPro" id="IPR001537">
    <property type="entry name" value="SpoU_MeTrfase"/>
</dbReference>
<dbReference type="SUPFAM" id="SSF75217">
    <property type="entry name" value="alpha/beta knot"/>
    <property type="match status" value="1"/>
</dbReference>
<dbReference type="FunFam" id="3.40.50.200:FF:000070">
    <property type="entry name" value="Gob-1"/>
    <property type="match status" value="1"/>
</dbReference>
<dbReference type="GO" id="GO:0006508">
    <property type="term" value="P:proteolysis"/>
    <property type="evidence" value="ECO:0007669"/>
    <property type="project" value="UniProtKB-KW"/>
</dbReference>
<dbReference type="PANTHER" id="PTHR43806:SF7">
    <property type="entry name" value="MEMBRANE-BOUND TRANSCRIPTION FACTOR SITE-1 PROTEASE"/>
    <property type="match status" value="1"/>
</dbReference>
<keyword evidence="5 9" id="KW-0378">Hydrolase</keyword>
<dbReference type="Pfam" id="PF23094">
    <property type="entry name" value="MBTPS1_3rd"/>
    <property type="match status" value="1"/>
</dbReference>
<dbReference type="InterPro" id="IPR036852">
    <property type="entry name" value="Peptidase_S8/S53_dom_sf"/>
</dbReference>
<evidence type="ECO:0000256" key="2">
    <source>
        <dbReference type="ARBA" id="ARBA00022603"/>
    </source>
</evidence>
<dbReference type="GO" id="GO:0003723">
    <property type="term" value="F:RNA binding"/>
    <property type="evidence" value="ECO:0007669"/>
    <property type="project" value="InterPro"/>
</dbReference>
<proteinExistence type="inferred from homology"/>
<dbReference type="AlphaFoldDB" id="A0A6A3P0C9"/>
<evidence type="ECO:0000259" key="12">
    <source>
        <dbReference type="Pfam" id="PF23090"/>
    </source>
</evidence>
<evidence type="ECO:0000256" key="5">
    <source>
        <dbReference type="ARBA" id="ARBA00022801"/>
    </source>
</evidence>
<dbReference type="PROSITE" id="PS00138">
    <property type="entry name" value="SUBTILASE_SER"/>
    <property type="match status" value="1"/>
</dbReference>
<dbReference type="PROSITE" id="PS51892">
    <property type="entry name" value="SUBTILASE"/>
    <property type="match status" value="1"/>
</dbReference>
<evidence type="ECO:0000259" key="10">
    <source>
        <dbReference type="Pfam" id="PF00082"/>
    </source>
</evidence>
<evidence type="ECO:0000256" key="7">
    <source>
        <dbReference type="ARBA" id="ARBA00023529"/>
    </source>
</evidence>
<dbReference type="InterPro" id="IPR057032">
    <property type="entry name" value="MBTPS1_4th"/>
</dbReference>
<evidence type="ECO:0000256" key="3">
    <source>
        <dbReference type="ARBA" id="ARBA00022670"/>
    </source>
</evidence>
<dbReference type="Pfam" id="PF00588">
    <property type="entry name" value="SpoU_methylase"/>
    <property type="match status" value="1"/>
</dbReference>
<dbReference type="InterPro" id="IPR057060">
    <property type="entry name" value="MBTPS1_3rd"/>
</dbReference>
<dbReference type="GO" id="GO:0032259">
    <property type="term" value="P:methylation"/>
    <property type="evidence" value="ECO:0007669"/>
    <property type="project" value="UniProtKB-KW"/>
</dbReference>
<dbReference type="OrthoDB" id="1740355at2759"/>
<evidence type="ECO:0000259" key="11">
    <source>
        <dbReference type="Pfam" id="PF00588"/>
    </source>
</evidence>
<dbReference type="PANTHER" id="PTHR43806">
    <property type="entry name" value="PEPTIDASE S8"/>
    <property type="match status" value="1"/>
</dbReference>
<evidence type="ECO:0000256" key="8">
    <source>
        <dbReference type="ARBA" id="ARBA00023619"/>
    </source>
</evidence>
<dbReference type="GO" id="GO:0008173">
    <property type="term" value="F:RNA methyltransferase activity"/>
    <property type="evidence" value="ECO:0007669"/>
    <property type="project" value="InterPro"/>
</dbReference>
<dbReference type="Pfam" id="PF00082">
    <property type="entry name" value="Peptidase_S8"/>
    <property type="match status" value="1"/>
</dbReference>
<dbReference type="InterPro" id="IPR050131">
    <property type="entry name" value="Peptidase_S8_subtilisin-like"/>
</dbReference>
<feature type="active site" description="Charge relay system" evidence="9">
    <location>
        <position position="231"/>
    </location>
</feature>
<dbReference type="InterPro" id="IPR029026">
    <property type="entry name" value="tRNA_m1G_MTases_N"/>
</dbReference>
<dbReference type="PROSITE" id="PS00137">
    <property type="entry name" value="SUBTILASE_HIS"/>
    <property type="match status" value="1"/>
</dbReference>
<evidence type="ECO:0000256" key="9">
    <source>
        <dbReference type="PROSITE-ProRule" id="PRU01240"/>
    </source>
</evidence>
<comment type="caution">
    <text evidence="14">The sequence shown here is derived from an EMBL/GenBank/DDBJ whole genome shotgun (WGS) entry which is preliminary data.</text>
</comment>
<gene>
    <name evidence="14" type="ORF">PR002_g1541</name>
</gene>
<feature type="active site" description="Charge relay system" evidence="9">
    <location>
        <position position="259"/>
    </location>
</feature>
<feature type="domain" description="tRNA/rRNA methyltransferase SpoU type" evidence="11">
    <location>
        <begin position="1007"/>
        <end position="1129"/>
    </location>
</feature>
<evidence type="ECO:0000256" key="1">
    <source>
        <dbReference type="ARBA" id="ARBA00011073"/>
    </source>
</evidence>
<dbReference type="InterPro" id="IPR029028">
    <property type="entry name" value="Alpha/beta_knot_MTases"/>
</dbReference>
<evidence type="ECO:0000259" key="13">
    <source>
        <dbReference type="Pfam" id="PF23094"/>
    </source>
</evidence>
<protein>
    <recommendedName>
        <fullName evidence="8">subtilisin</fullName>
        <ecNumber evidence="8">3.4.21.62</ecNumber>
    </recommendedName>
</protein>
<evidence type="ECO:0000313" key="15">
    <source>
        <dbReference type="Proteomes" id="UP000435112"/>
    </source>
</evidence>
<feature type="domain" description="Peptidase S8/S53" evidence="10">
    <location>
        <begin position="222"/>
        <end position="468"/>
    </location>
</feature>
<evidence type="ECO:0000256" key="6">
    <source>
        <dbReference type="ARBA" id="ARBA00022825"/>
    </source>
</evidence>
<dbReference type="InterPro" id="IPR015500">
    <property type="entry name" value="Peptidase_S8_subtilisin-rel"/>
</dbReference>
<dbReference type="InterPro" id="IPR000209">
    <property type="entry name" value="Peptidase_S8/S53_dom"/>
</dbReference>
<dbReference type="InterPro" id="IPR023828">
    <property type="entry name" value="Peptidase_S8_Ser-AS"/>
</dbReference>
<dbReference type="EC" id="3.4.21.62" evidence="8"/>
<keyword evidence="6 9" id="KW-0720">Serine protease</keyword>
<comment type="similarity">
    <text evidence="1 9">Belongs to the peptidase S8 family.</text>
</comment>
<comment type="catalytic activity">
    <reaction evidence="7">
        <text>Hydrolysis of proteins with broad specificity for peptide bonds, and a preference for a large uncharged residue in P1. Hydrolyzes peptide amides.</text>
        <dbReference type="EC" id="3.4.21.62"/>
    </reaction>
</comment>
<evidence type="ECO:0000313" key="14">
    <source>
        <dbReference type="EMBL" id="KAE9046653.1"/>
    </source>
</evidence>
<dbReference type="EMBL" id="QXFU01000045">
    <property type="protein sequence ID" value="KAE9046653.1"/>
    <property type="molecule type" value="Genomic_DNA"/>
</dbReference>
<sequence length="1217" mass="133724">MDVTTLRFGVRARLTDVVRRCKPHRVIAGIAALLTICLTPALPLAGAAQPQSNVCRFYENPLAQEFIAQLRDYDALEAQEQLVSSCISSAASGYGLEVAGRSPFARQAPTDFVVLRMFYCGVGSSSEAVGGSVCHGAEAAMQKYEKNNATRRIKAVRVNKEYRKLQLLGLDEQRQQGHKLQTVGNKRAVNEPARELIGLRRDSALLVDTLGARELWDRGFKGQGVKVGIFDTGLSSKLTNVKERINWTHEPKNTDSVGHGTFVAGVISGTDAKCPGIAPEAELFVFRMFTGEQLSFTSWYLDAFNYALFKGIHVLNLSTGGPDFQDMPFVEKVQELAANGIILVSAVGNDGPHYGLLSNPADQAEVIGVGGVTKDNEIAGFSSRGMTTWELPFGSGRVKPDIVTLAEDVPGSDASGGCKVLSGTSASAPIVSASIALLASMIPAEERWSLINPASMKQILLESADRLEARHDSEHVVRNHIFEQGNGVLNISKASEVIERLWARHQTAQNVTQSGNEPVRSVLKPSSFPDRIDMTDCPRMWPYCSQPLYHSALPLMVNLTIMNPASVVGTIKKPPQWISDKNGEHLTVSTSSPFAIWPYFGSIGVFIEVKEKAAAFEGIAKGELRFEVENANQVDELLIPVTIKIVPTPPASKRILWDQFHNIPYPSAFVPRDNLENQHDLMDVGGDHPHTNYHQLWNFLTSEGFYVDILPFEYSCLDLGKYGVVMIVDPEEEFFRDEIVALQAAIKYSNVSLIVFADWYDNRMLNSLELFDTSTLSKWHAITGGANIPAINKLLHDFHIAFGDGVVYSSSVSLLNSGNDSSFPYWSGSYLTNFPVGGYLGYIDAADQSARTLNRSEHTLTDVPVLGLYEVPSIYGGRIAVFGDSSCLDSSVHPAEKFRHCFGMLRSILRFTNDAVLPSSISPQDDSASTGLQRLELEFVADKSRLHPLVDLQDENIWQLRARHTEFAKYSKVLQASKGKSIHRSFCKFYAKEQRTMTSSATSSVELYMVLSNKSGRQNLGTYLRTASAFGTTQVLVVGSERFGTHGAHRAQKYVDVVHVYDFVEAREYLKVKGCTIFGLSKQSQGSYAAHATPYEGTSAFVIDNEFPGLSEEQRAICDHFIHVPFHGEQTEASSALALDTTVVTAITLHHFTAFAQFPVRAIEATSTQGKFVLDAYPTFDPTQNHRGEEKAAMREAKRANADDGLAEGDGLGSMFE</sequence>
<dbReference type="PRINTS" id="PR00723">
    <property type="entry name" value="SUBTILISIN"/>
</dbReference>
<dbReference type="SUPFAM" id="SSF52743">
    <property type="entry name" value="Subtilisin-like"/>
    <property type="match status" value="1"/>
</dbReference>
<keyword evidence="2" id="KW-0489">Methyltransferase</keyword>
<feature type="domain" description="MBTPS1 fourth" evidence="12">
    <location>
        <begin position="649"/>
        <end position="920"/>
    </location>
</feature>
<organism evidence="14 15">
    <name type="scientific">Phytophthora rubi</name>
    <dbReference type="NCBI Taxonomy" id="129364"/>
    <lineage>
        <taxon>Eukaryota</taxon>
        <taxon>Sar</taxon>
        <taxon>Stramenopiles</taxon>
        <taxon>Oomycota</taxon>
        <taxon>Peronosporomycetes</taxon>
        <taxon>Peronosporales</taxon>
        <taxon>Peronosporaceae</taxon>
        <taxon>Phytophthora</taxon>
    </lineage>
</organism>
<dbReference type="Gene3D" id="3.40.50.200">
    <property type="entry name" value="Peptidase S8/S53 domain"/>
    <property type="match status" value="1"/>
</dbReference>
<keyword evidence="4" id="KW-0808">Transferase</keyword>
<dbReference type="GO" id="GO:0004252">
    <property type="term" value="F:serine-type endopeptidase activity"/>
    <property type="evidence" value="ECO:0007669"/>
    <property type="project" value="UniProtKB-UniRule"/>
</dbReference>
<dbReference type="InterPro" id="IPR022398">
    <property type="entry name" value="Peptidase_S8_His-AS"/>
</dbReference>
<dbReference type="GO" id="GO:0005794">
    <property type="term" value="C:Golgi apparatus"/>
    <property type="evidence" value="ECO:0007669"/>
    <property type="project" value="TreeGrafter"/>
</dbReference>
<dbReference type="Gene3D" id="3.40.1280.10">
    <property type="match status" value="1"/>
</dbReference>
<dbReference type="Proteomes" id="UP000435112">
    <property type="component" value="Unassembled WGS sequence"/>
</dbReference>
<reference evidence="14 15" key="1">
    <citation type="submission" date="2018-09" db="EMBL/GenBank/DDBJ databases">
        <title>Genomic investigation of the strawberry pathogen Phytophthora fragariae indicates pathogenicity is determined by transcriptional variation in three key races.</title>
        <authorList>
            <person name="Adams T.M."/>
            <person name="Armitage A.D."/>
            <person name="Sobczyk M.K."/>
            <person name="Bates H.J."/>
            <person name="Dunwell J.M."/>
            <person name="Nellist C.F."/>
            <person name="Harrison R.J."/>
        </authorList>
    </citation>
    <scope>NUCLEOTIDE SEQUENCE [LARGE SCALE GENOMIC DNA]</scope>
    <source>
        <strain evidence="14 15">SCRP324</strain>
    </source>
</reference>
<dbReference type="Pfam" id="PF23090">
    <property type="entry name" value="MBTPS1_4th"/>
    <property type="match status" value="1"/>
</dbReference>
<dbReference type="GO" id="GO:0006396">
    <property type="term" value="P:RNA processing"/>
    <property type="evidence" value="ECO:0007669"/>
    <property type="project" value="InterPro"/>
</dbReference>
<accession>A0A6A3P0C9</accession>
<keyword evidence="3 9" id="KW-0645">Protease</keyword>
<feature type="active site" description="Charge relay system" evidence="9">
    <location>
        <position position="425"/>
    </location>
</feature>
<feature type="domain" description="MBTPS1 third" evidence="13">
    <location>
        <begin position="528"/>
        <end position="648"/>
    </location>
</feature>
<name>A0A6A3P0C9_9STRA</name>
<evidence type="ECO:0000256" key="4">
    <source>
        <dbReference type="ARBA" id="ARBA00022679"/>
    </source>
</evidence>